<organism evidence="3 4">
    <name type="scientific">Paramuricea clavata</name>
    <name type="common">Red gorgonian</name>
    <name type="synonym">Violescent sea-whip</name>
    <dbReference type="NCBI Taxonomy" id="317549"/>
    <lineage>
        <taxon>Eukaryota</taxon>
        <taxon>Metazoa</taxon>
        <taxon>Cnidaria</taxon>
        <taxon>Anthozoa</taxon>
        <taxon>Octocorallia</taxon>
        <taxon>Malacalcyonacea</taxon>
        <taxon>Plexauridae</taxon>
        <taxon>Paramuricea</taxon>
    </lineage>
</organism>
<evidence type="ECO:0000256" key="1">
    <source>
        <dbReference type="ARBA" id="ARBA00023127"/>
    </source>
</evidence>
<dbReference type="FunFam" id="1.10.472.10:FF:000031">
    <property type="entry name" value="cyclin-L1-1-like isoform X1"/>
    <property type="match status" value="1"/>
</dbReference>
<dbReference type="GO" id="GO:0006357">
    <property type="term" value="P:regulation of transcription by RNA polymerase II"/>
    <property type="evidence" value="ECO:0007669"/>
    <property type="project" value="InterPro"/>
</dbReference>
<proteinExistence type="predicted"/>
<feature type="compositionally biased region" description="Basic and acidic residues" evidence="2">
    <location>
        <begin position="428"/>
        <end position="453"/>
    </location>
</feature>
<dbReference type="InterPro" id="IPR043198">
    <property type="entry name" value="Cyclin/Ssn8"/>
</dbReference>
<dbReference type="SMART" id="SM00385">
    <property type="entry name" value="CYCLIN"/>
    <property type="match status" value="1"/>
</dbReference>
<evidence type="ECO:0000313" key="3">
    <source>
        <dbReference type="EMBL" id="CAB4022510.1"/>
    </source>
</evidence>
<dbReference type="SMART" id="SM01332">
    <property type="entry name" value="Cyclin_C"/>
    <property type="match status" value="1"/>
</dbReference>
<keyword evidence="4" id="KW-1185">Reference proteome</keyword>
<dbReference type="Proteomes" id="UP001152795">
    <property type="component" value="Unassembled WGS sequence"/>
</dbReference>
<dbReference type="EMBL" id="CACRXK020012014">
    <property type="protein sequence ID" value="CAB4022510.1"/>
    <property type="molecule type" value="Genomic_DNA"/>
</dbReference>
<reference evidence="3" key="1">
    <citation type="submission" date="2020-04" db="EMBL/GenBank/DDBJ databases">
        <authorList>
            <person name="Alioto T."/>
            <person name="Alioto T."/>
            <person name="Gomez Garrido J."/>
        </authorList>
    </citation>
    <scope>NUCLEOTIDE SEQUENCE</scope>
    <source>
        <strain evidence="3">A484AB</strain>
    </source>
</reference>
<dbReference type="Pfam" id="PF21797">
    <property type="entry name" value="CycT2-like_C"/>
    <property type="match status" value="1"/>
</dbReference>
<evidence type="ECO:0000256" key="2">
    <source>
        <dbReference type="SAM" id="MobiDB-lite"/>
    </source>
</evidence>
<feature type="compositionally biased region" description="Low complexity" evidence="2">
    <location>
        <begin position="330"/>
        <end position="350"/>
    </location>
</feature>
<dbReference type="OrthoDB" id="5990137at2759"/>
<feature type="compositionally biased region" description="Low complexity" evidence="2">
    <location>
        <begin position="249"/>
        <end position="265"/>
    </location>
</feature>
<feature type="compositionally biased region" description="Basic residues" evidence="2">
    <location>
        <begin position="396"/>
        <end position="415"/>
    </location>
</feature>
<dbReference type="InterPro" id="IPR036915">
    <property type="entry name" value="Cyclin-like_sf"/>
</dbReference>
<sequence>MSMFCWSTHFEDTGEQESIKYKNNLYNNKAKGQTNHNSDFASYFVIRIFLPMYCVSPLGNFSSLVKEYRYMTSSQHLSANTLPIVPMEYMGNIYFTLKNLVIKAERRILKELGFCVHVKHPHKVVITFLQVLESEKNQQLAQLAWNYMNDALRTNVFVRYQPETIACACIFLSARQLKIPLPSRPPWWELFDSNMEDIEEVCITLLKLYQRPKISLQTLNKAVDQLKRAKKITESLTNADGSGSKKKTSGSNFSRSGSPNSNPSPAQGESSKARTSDAKKNGSTKSGSQESKTSSKKSSKTQLARKDNSKGQKAAKRPRSPASDKSHSASGSDTETDVSSESNSDSGDSGSSHEDSRKRKSKLARRQTNDGRREKRDDVRPVKKLQKSKSDTNANRKPRERSRSPHRRSRSKSRDRRNSKLKDKHVRRVDNQDSRGRNGDYKVSDKRERREAR</sequence>
<dbReference type="InterPro" id="IPR004367">
    <property type="entry name" value="Cyclin_C-dom"/>
</dbReference>
<dbReference type="InterPro" id="IPR013763">
    <property type="entry name" value="Cyclin-like_dom"/>
</dbReference>
<dbReference type="SUPFAM" id="SSF47954">
    <property type="entry name" value="Cyclin-like"/>
    <property type="match status" value="1"/>
</dbReference>
<dbReference type="Gene3D" id="1.10.472.10">
    <property type="entry name" value="Cyclin-like"/>
    <property type="match status" value="1"/>
</dbReference>
<feature type="region of interest" description="Disordered" evidence="2">
    <location>
        <begin position="237"/>
        <end position="453"/>
    </location>
</feature>
<accession>A0A7D9L040</accession>
<dbReference type="CDD" id="cd20533">
    <property type="entry name" value="CYCLIN_CCNL_rpt2"/>
    <property type="match status" value="1"/>
</dbReference>
<dbReference type="PANTHER" id="PTHR10026">
    <property type="entry name" value="CYCLIN"/>
    <property type="match status" value="1"/>
</dbReference>
<feature type="compositionally biased region" description="Low complexity" evidence="2">
    <location>
        <begin position="283"/>
        <end position="292"/>
    </location>
</feature>
<feature type="compositionally biased region" description="Basic and acidic residues" evidence="2">
    <location>
        <begin position="271"/>
        <end position="280"/>
    </location>
</feature>
<evidence type="ECO:0000313" key="4">
    <source>
        <dbReference type="Proteomes" id="UP001152795"/>
    </source>
</evidence>
<gene>
    <name evidence="3" type="ORF">PACLA_8A048519</name>
</gene>
<comment type="caution">
    <text evidence="3">The sequence shown here is derived from an EMBL/GenBank/DDBJ whole genome shotgun (WGS) entry which is preliminary data.</text>
</comment>
<keyword evidence="1" id="KW-0195">Cyclin</keyword>
<feature type="compositionally biased region" description="Basic and acidic residues" evidence="2">
    <location>
        <begin position="367"/>
        <end position="381"/>
    </location>
</feature>
<protein>
    <submittedName>
        <fullName evidence="3">Cyclin-L2 isoform X1</fullName>
    </submittedName>
</protein>
<name>A0A7D9L040_PARCT</name>
<dbReference type="GO" id="GO:0016538">
    <property type="term" value="F:cyclin-dependent protein serine/threonine kinase regulator activity"/>
    <property type="evidence" value="ECO:0007669"/>
    <property type="project" value="InterPro"/>
</dbReference>
<dbReference type="AlphaFoldDB" id="A0A7D9L040"/>